<reference evidence="4 5" key="1">
    <citation type="submission" date="2019-01" db="EMBL/GenBank/DDBJ databases">
        <title>Genome sequencing of strain FW100M-8.</title>
        <authorList>
            <person name="Heo J."/>
            <person name="Kim S.-J."/>
            <person name="Kim J.-S."/>
            <person name="Hong S.-B."/>
            <person name="Kwon S.-W."/>
        </authorList>
    </citation>
    <scope>NUCLEOTIDE SEQUENCE [LARGE SCALE GENOMIC DNA]</scope>
    <source>
        <strain evidence="4 5">FW100M-8</strain>
    </source>
</reference>
<gene>
    <name evidence="4" type="primary">paaJ</name>
    <name evidence="4" type="ORF">ET445_05840</name>
</gene>
<dbReference type="InterPro" id="IPR011883">
    <property type="entry name" value="PaaD-like"/>
</dbReference>
<feature type="compositionally biased region" description="Basic and acidic residues" evidence="1">
    <location>
        <begin position="35"/>
        <end position="48"/>
    </location>
</feature>
<dbReference type="KEGG" id="agf:ET445_05840"/>
<feature type="compositionally biased region" description="Basic and acidic residues" evidence="1">
    <location>
        <begin position="1"/>
        <end position="17"/>
    </location>
</feature>
<dbReference type="PANTHER" id="PTHR42831:SF3">
    <property type="entry name" value="1,2-PHENYLACETYL-COA EPOXIDASE, SUBUNIT D-RELATED"/>
    <property type="match status" value="1"/>
</dbReference>
<proteinExistence type="predicted"/>
<feature type="compositionally biased region" description="Basic residues" evidence="1">
    <location>
        <begin position="114"/>
        <end position="128"/>
    </location>
</feature>
<dbReference type="InterPro" id="IPR052339">
    <property type="entry name" value="Fe-S_Maturation_MIP18"/>
</dbReference>
<feature type="compositionally biased region" description="Basic residues" evidence="1">
    <location>
        <begin position="22"/>
        <end position="34"/>
    </location>
</feature>
<dbReference type="AlphaFoldDB" id="A0A4P6FG39"/>
<dbReference type="Gene3D" id="3.30.300.130">
    <property type="entry name" value="Fe-S cluster assembly (FSCA)"/>
    <property type="match status" value="1"/>
</dbReference>
<dbReference type="InterPro" id="IPR034904">
    <property type="entry name" value="FSCA_dom_sf"/>
</dbReference>
<feature type="domain" description="PaaD zinc beta ribbon" evidence="3">
    <location>
        <begin position="313"/>
        <end position="354"/>
    </location>
</feature>
<dbReference type="Pfam" id="PF01883">
    <property type="entry name" value="FeS_assembly_P"/>
    <property type="match status" value="1"/>
</dbReference>
<dbReference type="Proteomes" id="UP000291259">
    <property type="component" value="Chromosome"/>
</dbReference>
<feature type="compositionally biased region" description="Basic residues" evidence="1">
    <location>
        <begin position="137"/>
        <end position="153"/>
    </location>
</feature>
<keyword evidence="5" id="KW-1185">Reference proteome</keyword>
<dbReference type="EMBL" id="CP035491">
    <property type="protein sequence ID" value="QAY74886.1"/>
    <property type="molecule type" value="Genomic_DNA"/>
</dbReference>
<evidence type="ECO:0000259" key="3">
    <source>
        <dbReference type="Pfam" id="PF23451"/>
    </source>
</evidence>
<dbReference type="NCBIfam" id="TIGR02159">
    <property type="entry name" value="PA_CoA_Oxy4"/>
    <property type="match status" value="1"/>
</dbReference>
<feature type="region of interest" description="Disordered" evidence="1">
    <location>
        <begin position="1"/>
        <end position="165"/>
    </location>
</feature>
<protein>
    <submittedName>
        <fullName evidence="4">Phenylacetate-CoA oxygenase subunit PaaJ</fullName>
    </submittedName>
</protein>
<organism evidence="4 5">
    <name type="scientific">Agromyces protaetiae</name>
    <dbReference type="NCBI Taxonomy" id="2509455"/>
    <lineage>
        <taxon>Bacteria</taxon>
        <taxon>Bacillati</taxon>
        <taxon>Actinomycetota</taxon>
        <taxon>Actinomycetes</taxon>
        <taxon>Micrococcales</taxon>
        <taxon>Microbacteriaceae</taxon>
        <taxon>Agromyces</taxon>
    </lineage>
</organism>
<dbReference type="InterPro" id="IPR056572">
    <property type="entry name" value="Zn_ribbon_PaaD"/>
</dbReference>
<evidence type="ECO:0000256" key="1">
    <source>
        <dbReference type="SAM" id="MobiDB-lite"/>
    </source>
</evidence>
<name>A0A4P6FG39_9MICO</name>
<accession>A0A4P6FG39</accession>
<dbReference type="Pfam" id="PF23451">
    <property type="entry name" value="Zn_ribbon_PaaD"/>
    <property type="match status" value="1"/>
</dbReference>
<evidence type="ECO:0000259" key="2">
    <source>
        <dbReference type="Pfam" id="PF01883"/>
    </source>
</evidence>
<feature type="compositionally biased region" description="Basic residues" evidence="1">
    <location>
        <begin position="78"/>
        <end position="96"/>
    </location>
</feature>
<dbReference type="SUPFAM" id="SSF117916">
    <property type="entry name" value="Fe-S cluster assembly (FSCA) domain-like"/>
    <property type="match status" value="1"/>
</dbReference>
<evidence type="ECO:0000313" key="4">
    <source>
        <dbReference type="EMBL" id="QAY74886.1"/>
    </source>
</evidence>
<dbReference type="InterPro" id="IPR002744">
    <property type="entry name" value="MIP18-like"/>
</dbReference>
<feature type="domain" description="MIP18 family-like" evidence="2">
    <location>
        <begin position="206"/>
        <end position="269"/>
    </location>
</feature>
<sequence>MALRAAERRLRPDDRTSARGIRLPRRALPRARRLERRDPRGDRREGAEGGRLPPRPRRAVGAPPRGRHRVLAWAHDRRPCRHVAVRGRAVPRRPARRAAGGAGGRAAALDPRPRLRPHGRRRARRGRSRPTDGLRGRGGRPRGTPHRTPRAAARRNAGAGPPAPGSVVVTGEALVDALDAALQLEASARPVPLATDARRAWDIAATVTDPEIPVLTIEDLGVLRDVTIDTAGAVHVTLTPTYSGCPAMDAMRDDVLIALTHAGYAEVSVEMALSPAWTTDWLSDTGKEKLRTYGIQAPSGHAPARDAGPIRLKMAVKCPRCDSLDTREIARFGSTSCKALYECRTCLEPFDYFKVL</sequence>
<dbReference type="OrthoDB" id="3684942at2"/>
<evidence type="ECO:0000313" key="5">
    <source>
        <dbReference type="Proteomes" id="UP000291259"/>
    </source>
</evidence>
<dbReference type="PANTHER" id="PTHR42831">
    <property type="entry name" value="FE-S PROTEIN MATURATION AUXILIARY FACTOR YITW"/>
    <property type="match status" value="1"/>
</dbReference>